<keyword evidence="1" id="KW-0732">Signal</keyword>
<feature type="signal peptide" evidence="1">
    <location>
        <begin position="1"/>
        <end position="19"/>
    </location>
</feature>
<reference evidence="2" key="1">
    <citation type="submission" date="2020-05" db="EMBL/GenBank/DDBJ databases">
        <title>Genomic Encyclopedia of Type Strains, Phase IV (KMG-V): Genome sequencing to study the core and pangenomes of soil and plant-associated prokaryotes.</title>
        <authorList>
            <person name="Whitman W."/>
        </authorList>
    </citation>
    <scope>NUCLEOTIDE SEQUENCE</scope>
    <source>
        <strain evidence="2">16F</strain>
    </source>
</reference>
<evidence type="ECO:0000313" key="3">
    <source>
        <dbReference type="Proteomes" id="UP000610746"/>
    </source>
</evidence>
<keyword evidence="3" id="KW-1185">Reference proteome</keyword>
<organism evidence="2 3">
    <name type="scientific">Frigoriflavimonas asaccharolytica</name>
    <dbReference type="NCBI Taxonomy" id="2735899"/>
    <lineage>
        <taxon>Bacteria</taxon>
        <taxon>Pseudomonadati</taxon>
        <taxon>Bacteroidota</taxon>
        <taxon>Flavobacteriia</taxon>
        <taxon>Flavobacteriales</taxon>
        <taxon>Weeksellaceae</taxon>
        <taxon>Frigoriflavimonas</taxon>
    </lineage>
</organism>
<evidence type="ECO:0000313" key="2">
    <source>
        <dbReference type="EMBL" id="NRS92381.1"/>
    </source>
</evidence>
<accession>A0A8J8G6S6</accession>
<sequence length="223" mass="26108">MFRFCYLSLVFFFSLNFSAQITNFSVDKSLIKKAEEIREECNDSISHYSYKKNEELWKKKYSEFYLKKMVKLKTLYEQLYNADQISTLTSFTVINGKEKPDTANTISEKSIKQASDLAKEEHPSISIAETENFEQLADLNIFIRQNFPQQFYMDGDGRYTCQLKFLIDVDGKFKKIKYNGEKAEFNLLSAIYLYSIQKLEKPLLYKGNAVKGNFQQPITLIIQ</sequence>
<evidence type="ECO:0000256" key="1">
    <source>
        <dbReference type="SAM" id="SignalP"/>
    </source>
</evidence>
<dbReference type="AlphaFoldDB" id="A0A8J8G6S6"/>
<dbReference type="EMBL" id="JABSNO010000008">
    <property type="protein sequence ID" value="NRS92381.1"/>
    <property type="molecule type" value="Genomic_DNA"/>
</dbReference>
<feature type="chain" id="PRO_5035328695" description="TonB-like protein" evidence="1">
    <location>
        <begin position="20"/>
        <end position="223"/>
    </location>
</feature>
<dbReference type="Proteomes" id="UP000610746">
    <property type="component" value="Unassembled WGS sequence"/>
</dbReference>
<proteinExistence type="predicted"/>
<protein>
    <recommendedName>
        <fullName evidence="4">TonB-like protein</fullName>
    </recommendedName>
</protein>
<comment type="caution">
    <text evidence="2">The sequence shown here is derived from an EMBL/GenBank/DDBJ whole genome shotgun (WGS) entry which is preliminary data.</text>
</comment>
<gene>
    <name evidence="2" type="ORF">HNQ03_001449</name>
</gene>
<dbReference type="RefSeq" id="WP_173778988.1">
    <property type="nucleotide sequence ID" value="NZ_JABSNO010000008.1"/>
</dbReference>
<evidence type="ECO:0008006" key="4">
    <source>
        <dbReference type="Google" id="ProtNLM"/>
    </source>
</evidence>
<name>A0A8J8G6S6_9FLAO</name>